<sequence length="126" mass="15149">MLRLSHRTWVYIIITPLFTIISWILSNPTWSHFINLFFTFSIIFAILLFTLLIIQEGILDVTSFGFRRFKYQMMRKKDKGRYESDEFFNPKNPKQSKYVVQSWIKPALLVHVFYIVLSFLLAFTVR</sequence>
<dbReference type="RefSeq" id="WP_229292083.1">
    <property type="nucleotide sequence ID" value="NZ_CP086654.1"/>
</dbReference>
<evidence type="ECO:0000259" key="2">
    <source>
        <dbReference type="Pfam" id="PF13038"/>
    </source>
</evidence>
<feature type="transmembrane region" description="Helical" evidence="1">
    <location>
        <begin position="103"/>
        <end position="125"/>
    </location>
</feature>
<protein>
    <submittedName>
        <fullName evidence="3">DUF3899 domain-containing protein</fullName>
    </submittedName>
</protein>
<keyword evidence="1" id="KW-1133">Transmembrane helix</keyword>
<keyword evidence="1" id="KW-0812">Transmembrane</keyword>
<feature type="transmembrane region" description="Helical" evidence="1">
    <location>
        <begin position="9"/>
        <end position="26"/>
    </location>
</feature>
<dbReference type="Proteomes" id="UP001197626">
    <property type="component" value="Chromosome"/>
</dbReference>
<keyword evidence="1" id="KW-0472">Membrane</keyword>
<evidence type="ECO:0000256" key="1">
    <source>
        <dbReference type="SAM" id="Phobius"/>
    </source>
</evidence>
<organism evidence="3 4">
    <name type="scientific">Staphylococcus ratti</name>
    <dbReference type="NCBI Taxonomy" id="2892440"/>
    <lineage>
        <taxon>Bacteria</taxon>
        <taxon>Bacillati</taxon>
        <taxon>Bacillota</taxon>
        <taxon>Bacilli</taxon>
        <taxon>Bacillales</taxon>
        <taxon>Staphylococcaceae</taxon>
        <taxon>Staphylococcus</taxon>
    </lineage>
</organism>
<keyword evidence="4" id="KW-1185">Reference proteome</keyword>
<feature type="domain" description="DUF3899" evidence="2">
    <location>
        <begin position="34"/>
        <end position="121"/>
    </location>
</feature>
<feature type="transmembrane region" description="Helical" evidence="1">
    <location>
        <begin position="32"/>
        <end position="54"/>
    </location>
</feature>
<proteinExistence type="predicted"/>
<dbReference type="InterPro" id="IPR025007">
    <property type="entry name" value="DUF3899"/>
</dbReference>
<name>A0ABY3PB99_9STAP</name>
<dbReference type="EMBL" id="CP086654">
    <property type="protein sequence ID" value="UEX89576.1"/>
    <property type="molecule type" value="Genomic_DNA"/>
</dbReference>
<accession>A0ABY3PB99</accession>
<gene>
    <name evidence="3" type="ORF">LN051_08350</name>
</gene>
<dbReference type="Pfam" id="PF13038">
    <property type="entry name" value="DUF3899"/>
    <property type="match status" value="1"/>
</dbReference>
<evidence type="ECO:0000313" key="4">
    <source>
        <dbReference type="Proteomes" id="UP001197626"/>
    </source>
</evidence>
<evidence type="ECO:0000313" key="3">
    <source>
        <dbReference type="EMBL" id="UEX89576.1"/>
    </source>
</evidence>
<reference evidence="3 4" key="1">
    <citation type="journal article" date="2022" name="Pathogens">
        <title>Staphylococcus ratti sp. nov. Isolated from a Lab Rat.</title>
        <authorList>
            <person name="Kovarovic V."/>
            <person name="Sedlacek I."/>
            <person name="Petras P."/>
            <person name="Kralova S."/>
            <person name="Maslanova I."/>
            <person name="Svec P."/>
            <person name="Neumann-Schaal M."/>
            <person name="Botka T."/>
            <person name="Gelbicova T."/>
            <person name="Stankova E."/>
            <person name="Doskar J."/>
            <person name="Pantucek R."/>
        </authorList>
    </citation>
    <scope>NUCLEOTIDE SEQUENCE [LARGE SCALE GENOMIC DNA]</scope>
    <source>
        <strain evidence="3 4">CCM 9025</strain>
    </source>
</reference>